<dbReference type="InterPro" id="IPR036525">
    <property type="entry name" value="Tubulin/FtsZ_GTPase_sf"/>
</dbReference>
<evidence type="ECO:0000256" key="4">
    <source>
        <dbReference type="ARBA" id="ARBA00011747"/>
    </source>
</evidence>
<dbReference type="InterPro" id="IPR023123">
    <property type="entry name" value="Tubulin_C"/>
</dbReference>
<feature type="compositionally biased region" description="Acidic residues" evidence="14">
    <location>
        <begin position="430"/>
        <end position="442"/>
    </location>
</feature>
<dbReference type="InterPro" id="IPR008280">
    <property type="entry name" value="Tub_FtsZ_C"/>
</dbReference>
<dbReference type="SMART" id="SM00865">
    <property type="entry name" value="Tubulin_C"/>
    <property type="match status" value="1"/>
</dbReference>
<dbReference type="GO" id="GO:0005525">
    <property type="term" value="F:GTP binding"/>
    <property type="evidence" value="ECO:0007669"/>
    <property type="project" value="UniProtKB-UniRule"/>
</dbReference>
<evidence type="ECO:0000256" key="14">
    <source>
        <dbReference type="SAM" id="MobiDB-lite"/>
    </source>
</evidence>
<dbReference type="GO" id="GO:0005874">
    <property type="term" value="C:microtubule"/>
    <property type="evidence" value="ECO:0007669"/>
    <property type="project" value="UniProtKB-KW"/>
</dbReference>
<keyword evidence="5" id="KW-0963">Cytoplasm</keyword>
<evidence type="ECO:0000256" key="8">
    <source>
        <dbReference type="ARBA" id="ARBA00022741"/>
    </source>
</evidence>
<comment type="caution">
    <text evidence="17">The sequence shown here is derived from an EMBL/GenBank/DDBJ whole genome shotgun (WGS) entry which is preliminary data.</text>
</comment>
<dbReference type="RefSeq" id="XP_040743731.1">
    <property type="nucleotide sequence ID" value="XM_040885524.1"/>
</dbReference>
<name>A0A1Y1W998_9FUNG</name>
<gene>
    <name evidence="17" type="ORF">DL89DRAFT_257372</name>
</gene>
<reference evidence="17 18" key="1">
    <citation type="submission" date="2016-07" db="EMBL/GenBank/DDBJ databases">
        <title>Pervasive Adenine N6-methylation of Active Genes in Fungi.</title>
        <authorList>
            <consortium name="DOE Joint Genome Institute"/>
            <person name="Mondo S.J."/>
            <person name="Dannebaum R.O."/>
            <person name="Kuo R.C."/>
            <person name="Labutti K."/>
            <person name="Haridas S."/>
            <person name="Kuo A."/>
            <person name="Salamov A."/>
            <person name="Ahrendt S.R."/>
            <person name="Lipzen A."/>
            <person name="Sullivan W."/>
            <person name="Andreopoulos W.B."/>
            <person name="Clum A."/>
            <person name="Lindquist E."/>
            <person name="Daum C."/>
            <person name="Ramamoorthy G.K."/>
            <person name="Gryganskyi A."/>
            <person name="Culley D."/>
            <person name="Magnuson J.K."/>
            <person name="James T.Y."/>
            <person name="O'Malley M.A."/>
            <person name="Stajich J.E."/>
            <person name="Spatafora J.W."/>
            <person name="Visel A."/>
            <person name="Grigoriev I.V."/>
        </authorList>
    </citation>
    <scope>NUCLEOTIDE SEQUENCE [LARGE SCALE GENOMIC DNA]</scope>
    <source>
        <strain evidence="17 18">ATCC 12442</strain>
    </source>
</reference>
<evidence type="ECO:0000313" key="18">
    <source>
        <dbReference type="Proteomes" id="UP000193922"/>
    </source>
</evidence>
<keyword evidence="10 13" id="KW-0342">GTP-binding</keyword>
<dbReference type="FunFam" id="1.10.287.600:FF:000013">
    <property type="entry name" value="Tubulin beta chain"/>
    <property type="match status" value="1"/>
</dbReference>
<dbReference type="InterPro" id="IPR002453">
    <property type="entry name" value="Beta_tubulin"/>
</dbReference>
<dbReference type="GO" id="GO:0005200">
    <property type="term" value="F:structural constituent of cytoskeleton"/>
    <property type="evidence" value="ECO:0007669"/>
    <property type="project" value="InterPro"/>
</dbReference>
<evidence type="ECO:0000256" key="9">
    <source>
        <dbReference type="ARBA" id="ARBA00022842"/>
    </source>
</evidence>
<dbReference type="InterPro" id="IPR018316">
    <property type="entry name" value="Tubulin/FtsZ_2-layer-sand-dom"/>
</dbReference>
<feature type="compositionally biased region" description="Basic and acidic residues" evidence="14">
    <location>
        <begin position="452"/>
        <end position="462"/>
    </location>
</feature>
<accession>A0A1Y1W998</accession>
<dbReference type="GO" id="GO:0046872">
    <property type="term" value="F:metal ion binding"/>
    <property type="evidence" value="ECO:0007669"/>
    <property type="project" value="UniProtKB-KW"/>
</dbReference>
<feature type="domain" description="Tubulin/FtsZ 2-layer sandwich" evidence="16">
    <location>
        <begin position="246"/>
        <end position="383"/>
    </location>
</feature>
<keyword evidence="11" id="KW-0206">Cytoskeleton</keyword>
<dbReference type="GeneID" id="63802172"/>
<evidence type="ECO:0000256" key="11">
    <source>
        <dbReference type="ARBA" id="ARBA00023212"/>
    </source>
</evidence>
<dbReference type="PROSITE" id="PS00227">
    <property type="entry name" value="TUBULIN"/>
    <property type="match status" value="1"/>
</dbReference>
<comment type="similarity">
    <text evidence="3 13">Belongs to the tubulin family.</text>
</comment>
<evidence type="ECO:0000256" key="7">
    <source>
        <dbReference type="ARBA" id="ARBA00022723"/>
    </source>
</evidence>
<dbReference type="InterPro" id="IPR017975">
    <property type="entry name" value="Tubulin_CS"/>
</dbReference>
<dbReference type="PRINTS" id="PR01161">
    <property type="entry name" value="TUBULIN"/>
</dbReference>
<protein>
    <recommendedName>
        <fullName evidence="13">Tubulin beta chain</fullName>
    </recommendedName>
</protein>
<keyword evidence="6 13" id="KW-0493">Microtubule</keyword>
<dbReference type="FunFam" id="3.30.1330.20:FF:000009">
    <property type="entry name" value="Tubulin beta chain"/>
    <property type="match status" value="1"/>
</dbReference>
<evidence type="ECO:0000256" key="3">
    <source>
        <dbReference type="ARBA" id="ARBA00009636"/>
    </source>
</evidence>
<evidence type="ECO:0000256" key="1">
    <source>
        <dbReference type="ARBA" id="ARBA00001946"/>
    </source>
</evidence>
<dbReference type="Pfam" id="PF00091">
    <property type="entry name" value="Tubulin"/>
    <property type="match status" value="1"/>
</dbReference>
<dbReference type="SUPFAM" id="SSF52490">
    <property type="entry name" value="Tubulin nucleotide-binding domain-like"/>
    <property type="match status" value="1"/>
</dbReference>
<keyword evidence="18" id="KW-1185">Reference proteome</keyword>
<dbReference type="OrthoDB" id="1662883at2759"/>
<dbReference type="STRING" id="61395.A0A1Y1W998"/>
<feature type="region of interest" description="Disordered" evidence="14">
    <location>
        <begin position="430"/>
        <end position="462"/>
    </location>
</feature>
<evidence type="ECO:0000256" key="5">
    <source>
        <dbReference type="ARBA" id="ARBA00022490"/>
    </source>
</evidence>
<dbReference type="InterPro" id="IPR037103">
    <property type="entry name" value="Tubulin/FtsZ-like_C"/>
</dbReference>
<dbReference type="InterPro" id="IPR000217">
    <property type="entry name" value="Tubulin"/>
</dbReference>
<dbReference type="Proteomes" id="UP000193922">
    <property type="component" value="Unassembled WGS sequence"/>
</dbReference>
<keyword evidence="8 13" id="KW-0547">Nucleotide-binding</keyword>
<dbReference type="SUPFAM" id="SSF55307">
    <property type="entry name" value="Tubulin C-terminal domain-like"/>
    <property type="match status" value="1"/>
</dbReference>
<keyword evidence="7" id="KW-0479">Metal-binding</keyword>
<dbReference type="Pfam" id="PF03953">
    <property type="entry name" value="Tubulin_C"/>
    <property type="match status" value="1"/>
</dbReference>
<dbReference type="SMART" id="SM00864">
    <property type="entry name" value="Tubulin"/>
    <property type="match status" value="1"/>
</dbReference>
<dbReference type="Gene3D" id="3.40.50.1440">
    <property type="entry name" value="Tubulin/FtsZ, GTPase domain"/>
    <property type="match status" value="1"/>
</dbReference>
<sequence length="462" mass="51598">MREILTLQFGQCGNQVGVAFWEKIIQEHGITPEGLYTGNNPQQIERANVYFTEAQGGRYVPRVIACDLEPGVLDTIRQSKYGGLFRPDSMINAASGAGNNWAKGFYTEGAELLDQVLDTIRQDVERCDLLSGFQLCHSIAGGTGSGMGSLMLQKVREEYPDRMMSTFTVVPAASSSDAVVEPYNSVLSIHHLIENSDMTFCLDNQALGNICLNVMKKPLPTLGDLNSLVANVMSGVTTSLRFPGQLNADLRKLAVNMVPFPRLHFLMSGFAPLTSTQVQSYRHVTVPDLCQQIYSTNNMMVDVDPRHGRYLTCAAMFRGKVSVKECEDTIWNYAEKNASSFVEWIPNSTQIAVCDIPAIDSKLSATFLGNNTAIQETFNRVGEQFSKLFRRKAFLHWFTDEGMDEMEFTEAESNLNDLINEYQQYQEAGVEEEYGYEDDEPMYGDQPADEVMAEHPVEGDDY</sequence>
<comment type="subcellular location">
    <subcellularLocation>
        <location evidence="2">Cytoplasm</location>
        <location evidence="2">Cytoskeleton</location>
    </subcellularLocation>
</comment>
<dbReference type="PRINTS" id="PR01163">
    <property type="entry name" value="BETATUBULIN"/>
</dbReference>
<proteinExistence type="inferred from homology"/>
<keyword evidence="9" id="KW-0460">Magnesium</keyword>
<evidence type="ECO:0000256" key="13">
    <source>
        <dbReference type="RuleBase" id="RU000352"/>
    </source>
</evidence>
<evidence type="ECO:0000313" key="17">
    <source>
        <dbReference type="EMBL" id="ORX70093.1"/>
    </source>
</evidence>
<evidence type="ECO:0000256" key="12">
    <source>
        <dbReference type="ARBA" id="ARBA00034296"/>
    </source>
</evidence>
<dbReference type="Gene3D" id="3.30.1330.20">
    <property type="entry name" value="Tubulin/FtsZ, C-terminal domain"/>
    <property type="match status" value="1"/>
</dbReference>
<organism evidence="17 18">
    <name type="scientific">Linderina pennispora</name>
    <dbReference type="NCBI Taxonomy" id="61395"/>
    <lineage>
        <taxon>Eukaryota</taxon>
        <taxon>Fungi</taxon>
        <taxon>Fungi incertae sedis</taxon>
        <taxon>Zoopagomycota</taxon>
        <taxon>Kickxellomycotina</taxon>
        <taxon>Kickxellomycetes</taxon>
        <taxon>Kickxellales</taxon>
        <taxon>Kickxellaceae</taxon>
        <taxon>Linderina</taxon>
    </lineage>
</organism>
<dbReference type="GO" id="GO:0003924">
    <property type="term" value="F:GTPase activity"/>
    <property type="evidence" value="ECO:0007669"/>
    <property type="project" value="InterPro"/>
</dbReference>
<dbReference type="Gene3D" id="1.10.287.600">
    <property type="entry name" value="Helix hairpin bin"/>
    <property type="match status" value="1"/>
</dbReference>
<dbReference type="AlphaFoldDB" id="A0A1Y1W998"/>
<dbReference type="InterPro" id="IPR003008">
    <property type="entry name" value="Tubulin_FtsZ_GTPase"/>
</dbReference>
<evidence type="ECO:0000256" key="2">
    <source>
        <dbReference type="ARBA" id="ARBA00004245"/>
    </source>
</evidence>
<dbReference type="GO" id="GO:0007017">
    <property type="term" value="P:microtubule-based process"/>
    <property type="evidence" value="ECO:0007669"/>
    <property type="project" value="InterPro"/>
</dbReference>
<dbReference type="InterPro" id="IPR013838">
    <property type="entry name" value="Beta-tubulin_BS"/>
</dbReference>
<feature type="domain" description="Tubulin/FtsZ GTPase" evidence="15">
    <location>
        <begin position="47"/>
        <end position="244"/>
    </location>
</feature>
<evidence type="ECO:0000256" key="10">
    <source>
        <dbReference type="ARBA" id="ARBA00023134"/>
    </source>
</evidence>
<evidence type="ECO:0000259" key="15">
    <source>
        <dbReference type="SMART" id="SM00864"/>
    </source>
</evidence>
<comment type="subunit">
    <text evidence="4 13">Dimer of alpha and beta chains. A typical microtubule is a hollow water-filled tube with an outer diameter of 25 nm and an inner diameter of 15 nM. Alpha-beta heterodimers associate head-to-tail to form protofilaments running lengthwise along the microtubule wall with the beta-tubulin subunit facing the microtubule plus end conferring a structural polarity. Microtubules usually have 13 protofilaments but different protofilament numbers can be found in some organisms and specialized cells.</text>
</comment>
<evidence type="ECO:0000259" key="16">
    <source>
        <dbReference type="SMART" id="SM00865"/>
    </source>
</evidence>
<dbReference type="EMBL" id="MCFD01000006">
    <property type="protein sequence ID" value="ORX70093.1"/>
    <property type="molecule type" value="Genomic_DNA"/>
</dbReference>
<comment type="cofactor">
    <cofactor evidence="1">
        <name>Mg(2+)</name>
        <dbReference type="ChEBI" id="CHEBI:18420"/>
    </cofactor>
</comment>
<dbReference type="PROSITE" id="PS00228">
    <property type="entry name" value="TUBULIN_B_AUTOREG"/>
    <property type="match status" value="1"/>
</dbReference>
<comment type="function">
    <text evidence="12 13">Tubulin is the major constituent of microtubules, a cylinder consisting of laterally associated linear protofilaments composed of alpha- and beta-tubulin heterodimers. Microtubules grow by the addition of GTP-tubulin dimers to the microtubule end, where a stabilizing cap forms. Below the cap, tubulin dimers are in GDP-bound state, owing to GTPase activity of alpha-tubulin.</text>
</comment>
<evidence type="ECO:0000256" key="6">
    <source>
        <dbReference type="ARBA" id="ARBA00022701"/>
    </source>
</evidence>
<dbReference type="FunFam" id="3.40.50.1440:FF:000006">
    <property type="entry name" value="Tubulin beta chain"/>
    <property type="match status" value="1"/>
</dbReference>
<dbReference type="PANTHER" id="PTHR11588">
    <property type="entry name" value="TUBULIN"/>
    <property type="match status" value="1"/>
</dbReference>
<dbReference type="CDD" id="cd02187">
    <property type="entry name" value="beta_tubulin"/>
    <property type="match status" value="1"/>
</dbReference>